<evidence type="ECO:0008006" key="7">
    <source>
        <dbReference type="Google" id="ProtNLM"/>
    </source>
</evidence>
<feature type="compositionally biased region" description="Basic and acidic residues" evidence="2">
    <location>
        <begin position="1"/>
        <end position="13"/>
    </location>
</feature>
<feature type="domain" description="RPAP1 N-terminal" evidence="4">
    <location>
        <begin position="88"/>
        <end position="132"/>
    </location>
</feature>
<dbReference type="Proteomes" id="UP001430848">
    <property type="component" value="Unassembled WGS sequence"/>
</dbReference>
<comment type="similarity">
    <text evidence="1">Belongs to the RPAP1 family.</text>
</comment>
<dbReference type="EMBL" id="JAKNSF020000084">
    <property type="protein sequence ID" value="KAK7718992.1"/>
    <property type="molecule type" value="Genomic_DNA"/>
</dbReference>
<feature type="region of interest" description="Disordered" evidence="2">
    <location>
        <begin position="1"/>
        <end position="111"/>
    </location>
</feature>
<gene>
    <name evidence="5" type="ORF">SLS63_010315</name>
</gene>
<reference evidence="5 6" key="1">
    <citation type="submission" date="2024-02" db="EMBL/GenBank/DDBJ databases">
        <title>De novo assembly and annotation of 12 fungi associated with fruit tree decline syndrome in Ontario, Canada.</title>
        <authorList>
            <person name="Sulman M."/>
            <person name="Ellouze W."/>
            <person name="Ilyukhin E."/>
        </authorList>
    </citation>
    <scope>NUCLEOTIDE SEQUENCE [LARGE SCALE GENOMIC DNA]</scope>
    <source>
        <strain evidence="5 6">M169</strain>
    </source>
</reference>
<evidence type="ECO:0000256" key="2">
    <source>
        <dbReference type="SAM" id="MobiDB-lite"/>
    </source>
</evidence>
<evidence type="ECO:0000259" key="4">
    <source>
        <dbReference type="Pfam" id="PF08621"/>
    </source>
</evidence>
<dbReference type="PANTHER" id="PTHR21483:SF18">
    <property type="entry name" value="RNA POLYMERASE II-ASSOCIATED PROTEIN 1"/>
    <property type="match status" value="1"/>
</dbReference>
<sequence>MDFSLDIKEKDVGAVKPPSFPQPKSTTTGFPEHKKRTRVSAFKKQRQGAEASTPEPQDAPTASTRPVPAAPAQTPRPACPSSTMEQAAIDRENKDLLASMSPEQIEEERQELLNRLDPSIVQMLLRRANLDEPSGPSPFDEPTGSDTNTAEPPRPQETPAIVVDDSAAPAYPEKKPKKTVRFDEDAPPSEPPADLFDPSSEPPPPQQPPSSSAAADTFAANTTHFPHPKPLPDLDPSDPDFLETLHSKYFPNLPADPTKLAWMAPIPTPGSVADQESPYYPGQSSLSIAALRFDFKGRLLAPSRSRAIPVTKGLHHHGQAPEAAGYTIGELGILARSAVPAQRCVAFQTLGRILFRLGQGEWGDGGDDGDLAKGLWRTAQEAKVIESLLEAAEVPEGQGHRGSRSYAIEALWLFEKGGWKEKFQGR</sequence>
<dbReference type="PANTHER" id="PTHR21483">
    <property type="entry name" value="RNA POLYMERASE II-ASSOCIATED PROTEIN 1"/>
    <property type="match status" value="1"/>
</dbReference>
<accession>A0ABR1NX99</accession>
<feature type="domain" description="RPAP1 C-terminal" evidence="3">
    <location>
        <begin position="291"/>
        <end position="357"/>
    </location>
</feature>
<dbReference type="Pfam" id="PF08621">
    <property type="entry name" value="RPAP1_N"/>
    <property type="match status" value="1"/>
</dbReference>
<feature type="region of interest" description="Disordered" evidence="2">
    <location>
        <begin position="124"/>
        <end position="216"/>
    </location>
</feature>
<dbReference type="Pfam" id="PF08620">
    <property type="entry name" value="RPAP1_C"/>
    <property type="match status" value="1"/>
</dbReference>
<dbReference type="InterPro" id="IPR039913">
    <property type="entry name" value="RPAP1/Rba50"/>
</dbReference>
<name>A0ABR1NX99_DIAER</name>
<dbReference type="InterPro" id="IPR013929">
    <property type="entry name" value="RPAP1_C"/>
</dbReference>
<evidence type="ECO:0000256" key="1">
    <source>
        <dbReference type="ARBA" id="ARBA00009953"/>
    </source>
</evidence>
<protein>
    <recommendedName>
        <fullName evidence="7">Transcription factor Rba50</fullName>
    </recommendedName>
</protein>
<organism evidence="5 6">
    <name type="scientific">Diaporthe eres</name>
    <name type="common">Phomopsis oblonga</name>
    <dbReference type="NCBI Taxonomy" id="83184"/>
    <lineage>
        <taxon>Eukaryota</taxon>
        <taxon>Fungi</taxon>
        <taxon>Dikarya</taxon>
        <taxon>Ascomycota</taxon>
        <taxon>Pezizomycotina</taxon>
        <taxon>Sordariomycetes</taxon>
        <taxon>Sordariomycetidae</taxon>
        <taxon>Diaporthales</taxon>
        <taxon>Diaporthaceae</taxon>
        <taxon>Diaporthe</taxon>
        <taxon>Diaporthe eres species complex</taxon>
    </lineage>
</organism>
<feature type="compositionally biased region" description="Basic residues" evidence="2">
    <location>
        <begin position="33"/>
        <end position="46"/>
    </location>
</feature>
<comment type="caution">
    <text evidence="5">The sequence shown here is derived from an EMBL/GenBank/DDBJ whole genome shotgun (WGS) entry which is preliminary data.</text>
</comment>
<evidence type="ECO:0000313" key="6">
    <source>
        <dbReference type="Proteomes" id="UP001430848"/>
    </source>
</evidence>
<evidence type="ECO:0000259" key="3">
    <source>
        <dbReference type="Pfam" id="PF08620"/>
    </source>
</evidence>
<keyword evidence="6" id="KW-1185">Reference proteome</keyword>
<dbReference type="InterPro" id="IPR013930">
    <property type="entry name" value="RPAP1_N"/>
</dbReference>
<evidence type="ECO:0000313" key="5">
    <source>
        <dbReference type="EMBL" id="KAK7718992.1"/>
    </source>
</evidence>
<proteinExistence type="inferred from homology"/>